<dbReference type="InterPro" id="IPR042010">
    <property type="entry name" value="ATX1/2_PHD"/>
</dbReference>
<evidence type="ECO:0000256" key="8">
    <source>
        <dbReference type="ARBA" id="ARBA00022853"/>
    </source>
</evidence>
<keyword evidence="17" id="KW-1185">Reference proteome</keyword>
<evidence type="ECO:0000259" key="16">
    <source>
        <dbReference type="PROSITE" id="PS51805"/>
    </source>
</evidence>
<dbReference type="PROSITE" id="PS01359">
    <property type="entry name" value="ZF_PHD_1"/>
    <property type="match status" value="1"/>
</dbReference>
<sequence length="1092" mass="123084">MENFVHEEEEVDHPVRYLPIGRLYSPSPTCINTSGSSKIMSKKVKARKVLEDEDDELGNTVIDHDGVDTVKLNSPVKPLLVYKRASKKHRSPSDQTSFLDKVSHRAELQGDGDSSVKGNVALSVVDLEKSELGCDRTIVGKDARKRKNSVNYELLSLGDGIRKSARLSGSASSERTNYAHLRRRSRGDCKESRSLSKQKKWVELSYQGVDPHAFVGLACKVFWPMDDEWYKGSVTAFVSASNHHCVEYEDGDVENLVLLNEKIKFHVSPEEMECLDLKFGAPNADNNDLNYDEMLALAASSDCQDLEPGDLVWAKLTGYAMWPALIMDESLIGGRKGLKRTKGDRSVLVQFFGTHDFARINLKQAIPFLNGLLTSLHLKCKQTSFCRSLDEAKIYLSNQQLPERMLLMQQGIDAKECSSAFNEDEERCGSFEDNSGDEVMQKAVECIKTPLDFGNLLLTNLGKVVYDSEYFHNKQYIWPEGYTAFRKFISVKDPSLIASYKMEVLRNPKFKGRPMFRVTLDNGEQIDGPNPTICWEQVYSRIKKILLCHGQPAEIEGSDFQQSGSYMFGFTNPQISQLIKDLPNSKFCSKYFGSCRELPVGYRAVHVEWKDLDRCGVCHMDEEYEDNLFLQCEKCRVMVHARCYGELEPLDGILWLCNLCRLGSPKYPPPCCLCPVTGGVMKPTTDGRWAHLACAMWIPETCLLDVKKMEPIDGLNRINKDRWRLLCSICSVSYGACIQCSNKSCRVAYHPLCARAAGLCVELEGDRNLHLMATDEDDDNCIRLLSFCKKHSQPSTKHIAKEEKHTLPPQNDSSCPIFSSSGCARSEPYVFSGRVVQKDSQVFAATTVKRRFLEDTPYLVSGYCQNGSRPSSLHESAQALSLSGVSKLRTQSESFGTMAEKYESMKETLRKRLTFGKSRIHGFGVFAKCAHKAGDMVIEYTGELVRSPIADIREHSIYNALVGAGTYMFRIDDERVVDATRAGSIAHLINHSCEPNCFSRMISVNGGEHIIIFAKRDINQWEELTYDYRYFSTDKQLACNCGFPRCRGVVNDITEVEEQVTKMRVPQCDVVLHSEIEENKEFSAVPQWPSTP</sequence>
<dbReference type="RefSeq" id="XP_039124101.1">
    <property type="nucleotide sequence ID" value="XM_039268167.1"/>
</dbReference>
<dbReference type="CDD" id="cd10518">
    <property type="entry name" value="SET_SETD1-like"/>
    <property type="match status" value="1"/>
</dbReference>
<dbReference type="PROSITE" id="PS50812">
    <property type="entry name" value="PWWP"/>
    <property type="match status" value="1"/>
</dbReference>
<dbReference type="GO" id="GO:0032259">
    <property type="term" value="P:methylation"/>
    <property type="evidence" value="ECO:0007669"/>
    <property type="project" value="UniProtKB-KW"/>
</dbReference>
<dbReference type="Gene3D" id="3.30.160.360">
    <property type="match status" value="1"/>
</dbReference>
<dbReference type="SUPFAM" id="SSF57903">
    <property type="entry name" value="FYVE/PHD zinc finger"/>
    <property type="match status" value="1"/>
</dbReference>
<dbReference type="AlphaFoldDB" id="A0AB40BA68"/>
<dbReference type="GO" id="GO:0005634">
    <property type="term" value="C:nucleus"/>
    <property type="evidence" value="ECO:0007669"/>
    <property type="project" value="UniProtKB-SubCell"/>
</dbReference>
<dbReference type="SMART" id="SM00541">
    <property type="entry name" value="FYRN"/>
    <property type="match status" value="1"/>
</dbReference>
<evidence type="ECO:0000256" key="2">
    <source>
        <dbReference type="ARBA" id="ARBA00022603"/>
    </source>
</evidence>
<dbReference type="CDD" id="cd20142">
    <property type="entry name" value="PWWP_AtATX1-like"/>
    <property type="match status" value="1"/>
</dbReference>
<dbReference type="Gene3D" id="2.170.270.10">
    <property type="entry name" value="SET domain"/>
    <property type="match status" value="1"/>
</dbReference>
<name>A0AB40BA68_DIOCR</name>
<feature type="domain" description="SET" evidence="13">
    <location>
        <begin position="911"/>
        <end position="1029"/>
    </location>
</feature>
<keyword evidence="3" id="KW-0808">Transferase</keyword>
<dbReference type="SMART" id="SM00317">
    <property type="entry name" value="SET"/>
    <property type="match status" value="1"/>
</dbReference>
<dbReference type="InterPro" id="IPR041956">
    <property type="entry name" value="ATX1/2_ePHD"/>
</dbReference>
<evidence type="ECO:0000259" key="12">
    <source>
        <dbReference type="PROSITE" id="PS50016"/>
    </source>
</evidence>
<dbReference type="PROSITE" id="PS50016">
    <property type="entry name" value="ZF_PHD_2"/>
    <property type="match status" value="1"/>
</dbReference>
<dbReference type="PROSITE" id="PS50868">
    <property type="entry name" value="POST_SET"/>
    <property type="match status" value="1"/>
</dbReference>
<dbReference type="Pfam" id="PF05964">
    <property type="entry name" value="FYRN"/>
    <property type="match status" value="1"/>
</dbReference>
<dbReference type="PANTHER" id="PTHR13793:SF140">
    <property type="entry name" value="HISTONE-LYSINE N-METHYLTRANSFERASE ATX2"/>
    <property type="match status" value="1"/>
</dbReference>
<feature type="domain" description="PHD-type" evidence="16">
    <location>
        <begin position="668"/>
        <end position="792"/>
    </location>
</feature>
<evidence type="ECO:0000313" key="18">
    <source>
        <dbReference type="RefSeq" id="XP_039124101.1"/>
    </source>
</evidence>
<gene>
    <name evidence="18" type="primary">LOC120260638</name>
</gene>
<dbReference type="InterPro" id="IPR013083">
    <property type="entry name" value="Znf_RING/FYVE/PHD"/>
</dbReference>
<keyword evidence="6 10" id="KW-0863">Zinc-finger</keyword>
<evidence type="ECO:0000256" key="3">
    <source>
        <dbReference type="ARBA" id="ARBA00022679"/>
    </source>
</evidence>
<dbReference type="Pfam" id="PF13832">
    <property type="entry name" value="zf-HC5HC2H_2"/>
    <property type="match status" value="1"/>
</dbReference>
<dbReference type="Proteomes" id="UP001515500">
    <property type="component" value="Chromosome 5"/>
</dbReference>
<feature type="domain" description="Post-SET" evidence="15">
    <location>
        <begin position="1035"/>
        <end position="1051"/>
    </location>
</feature>
<comment type="subcellular location">
    <subcellularLocation>
        <location evidence="1">Nucleus</location>
    </subcellularLocation>
</comment>
<evidence type="ECO:0000259" key="14">
    <source>
        <dbReference type="PROSITE" id="PS50812"/>
    </source>
</evidence>
<dbReference type="InterPro" id="IPR011011">
    <property type="entry name" value="Znf_FYVE_PHD"/>
</dbReference>
<dbReference type="Gene3D" id="2.30.30.140">
    <property type="match status" value="2"/>
</dbReference>
<dbReference type="InterPro" id="IPR034732">
    <property type="entry name" value="EPHD"/>
</dbReference>
<dbReference type="InterPro" id="IPR000313">
    <property type="entry name" value="PWWP_dom"/>
</dbReference>
<dbReference type="Pfam" id="PF00855">
    <property type="entry name" value="PWWP"/>
    <property type="match status" value="1"/>
</dbReference>
<feature type="domain" description="PHD-type" evidence="12">
    <location>
        <begin position="612"/>
        <end position="663"/>
    </location>
</feature>
<feature type="compositionally biased region" description="Polar residues" evidence="11">
    <location>
        <begin position="167"/>
        <end position="176"/>
    </location>
</feature>
<dbReference type="InterPro" id="IPR046341">
    <property type="entry name" value="SET_dom_sf"/>
</dbReference>
<keyword evidence="5" id="KW-0479">Metal-binding</keyword>
<dbReference type="GO" id="GO:0042054">
    <property type="term" value="F:histone methyltransferase activity"/>
    <property type="evidence" value="ECO:0007669"/>
    <property type="project" value="EnsemblPlants"/>
</dbReference>
<dbReference type="PROSITE" id="PS51805">
    <property type="entry name" value="EPHD"/>
    <property type="match status" value="1"/>
</dbReference>
<dbReference type="GeneID" id="120260638"/>
<feature type="region of interest" description="Disordered" evidence="11">
    <location>
        <begin position="166"/>
        <end position="192"/>
    </location>
</feature>
<dbReference type="InterPro" id="IPR002999">
    <property type="entry name" value="Tudor"/>
</dbReference>
<dbReference type="FunFam" id="3.30.40.10:FF:000293">
    <property type="entry name" value="Histone-lysine N-methyltransferase"/>
    <property type="match status" value="1"/>
</dbReference>
<evidence type="ECO:0000256" key="6">
    <source>
        <dbReference type="ARBA" id="ARBA00022771"/>
    </source>
</evidence>
<dbReference type="SMART" id="SM00293">
    <property type="entry name" value="PWWP"/>
    <property type="match status" value="1"/>
</dbReference>
<keyword evidence="2" id="KW-0489">Methyltransferase</keyword>
<dbReference type="InterPro" id="IPR003889">
    <property type="entry name" value="FYrich_C"/>
</dbReference>
<dbReference type="SUPFAM" id="SSF63748">
    <property type="entry name" value="Tudor/PWWP/MBT"/>
    <property type="match status" value="1"/>
</dbReference>
<dbReference type="GO" id="GO:0008270">
    <property type="term" value="F:zinc ion binding"/>
    <property type="evidence" value="ECO:0007669"/>
    <property type="project" value="UniProtKB-KW"/>
</dbReference>
<dbReference type="SMART" id="SM00249">
    <property type="entry name" value="PHD"/>
    <property type="match status" value="2"/>
</dbReference>
<proteinExistence type="predicted"/>
<accession>A0AB40BA68</accession>
<keyword evidence="7" id="KW-0862">Zinc</keyword>
<dbReference type="InterPro" id="IPR001965">
    <property type="entry name" value="Znf_PHD"/>
</dbReference>
<dbReference type="Pfam" id="PF05965">
    <property type="entry name" value="FYRC"/>
    <property type="match status" value="1"/>
</dbReference>
<evidence type="ECO:0000256" key="9">
    <source>
        <dbReference type="ARBA" id="ARBA00023242"/>
    </source>
</evidence>
<dbReference type="InterPro" id="IPR050701">
    <property type="entry name" value="Histone_Mod_Regulator"/>
</dbReference>
<evidence type="ECO:0000256" key="1">
    <source>
        <dbReference type="ARBA" id="ARBA00004123"/>
    </source>
</evidence>
<keyword evidence="8" id="KW-0156">Chromatin regulator</keyword>
<evidence type="ECO:0000256" key="11">
    <source>
        <dbReference type="SAM" id="MobiDB-lite"/>
    </source>
</evidence>
<reference evidence="18" key="1">
    <citation type="submission" date="2025-08" db="UniProtKB">
        <authorList>
            <consortium name="RefSeq"/>
        </authorList>
    </citation>
    <scope>IDENTIFICATION</scope>
</reference>
<dbReference type="InterPro" id="IPR019787">
    <property type="entry name" value="Znf_PHD-finger"/>
</dbReference>
<dbReference type="PROSITE" id="PS50280">
    <property type="entry name" value="SET"/>
    <property type="match status" value="1"/>
</dbReference>
<keyword evidence="4" id="KW-0949">S-adenosyl-L-methionine</keyword>
<dbReference type="SMART" id="SM00542">
    <property type="entry name" value="FYRC"/>
    <property type="match status" value="1"/>
</dbReference>
<protein>
    <submittedName>
        <fullName evidence="18">Histone-lysine N-methyltransferase TRX1-like</fullName>
    </submittedName>
</protein>
<dbReference type="CDD" id="cd15494">
    <property type="entry name" value="PHD_ATX1_2_like"/>
    <property type="match status" value="1"/>
</dbReference>
<dbReference type="GO" id="GO:0048578">
    <property type="term" value="P:positive regulation of long-day photoperiodism, flowering"/>
    <property type="evidence" value="ECO:0007669"/>
    <property type="project" value="EnsemblPlants"/>
</dbReference>
<dbReference type="CDD" id="cd20404">
    <property type="entry name" value="Tudor_Agenet_AtEML-like"/>
    <property type="match status" value="1"/>
</dbReference>
<dbReference type="SMART" id="SM00333">
    <property type="entry name" value="TUDOR"/>
    <property type="match status" value="1"/>
</dbReference>
<evidence type="ECO:0000256" key="10">
    <source>
        <dbReference type="PROSITE-ProRule" id="PRU00146"/>
    </source>
</evidence>
<dbReference type="InterPro" id="IPR003888">
    <property type="entry name" value="FYrich_N"/>
</dbReference>
<evidence type="ECO:0000256" key="4">
    <source>
        <dbReference type="ARBA" id="ARBA00022691"/>
    </source>
</evidence>
<dbReference type="GO" id="GO:0000785">
    <property type="term" value="C:chromatin"/>
    <property type="evidence" value="ECO:0007669"/>
    <property type="project" value="TreeGrafter"/>
</dbReference>
<dbReference type="GO" id="GO:0006357">
    <property type="term" value="P:regulation of transcription by RNA polymerase II"/>
    <property type="evidence" value="ECO:0007669"/>
    <property type="project" value="TreeGrafter"/>
</dbReference>
<dbReference type="InterPro" id="IPR019786">
    <property type="entry name" value="Zinc_finger_PHD-type_CS"/>
</dbReference>
<keyword evidence="9" id="KW-0539">Nucleus</keyword>
<dbReference type="Pfam" id="PF00856">
    <property type="entry name" value="SET"/>
    <property type="match status" value="1"/>
</dbReference>
<dbReference type="Pfam" id="PF13831">
    <property type="entry name" value="PHD_2"/>
    <property type="match status" value="1"/>
</dbReference>
<dbReference type="InterPro" id="IPR003616">
    <property type="entry name" value="Post-SET_dom"/>
</dbReference>
<dbReference type="SUPFAM" id="SSF82199">
    <property type="entry name" value="SET domain"/>
    <property type="match status" value="1"/>
</dbReference>
<evidence type="ECO:0000259" key="15">
    <source>
        <dbReference type="PROSITE" id="PS50868"/>
    </source>
</evidence>
<dbReference type="Gene3D" id="3.30.40.10">
    <property type="entry name" value="Zinc/RING finger domain, C3HC4 (zinc finger)"/>
    <property type="match status" value="2"/>
</dbReference>
<evidence type="ECO:0000256" key="7">
    <source>
        <dbReference type="ARBA" id="ARBA00022833"/>
    </source>
</evidence>
<dbReference type="PANTHER" id="PTHR13793">
    <property type="entry name" value="PHD FINGER PROTEINS"/>
    <property type="match status" value="1"/>
</dbReference>
<dbReference type="CDD" id="cd15662">
    <property type="entry name" value="ePHD_ATX1_2_like"/>
    <property type="match status" value="1"/>
</dbReference>
<evidence type="ECO:0000313" key="17">
    <source>
        <dbReference type="Proteomes" id="UP001515500"/>
    </source>
</evidence>
<dbReference type="PROSITE" id="PS51542">
    <property type="entry name" value="FYRN"/>
    <property type="match status" value="1"/>
</dbReference>
<evidence type="ECO:0000259" key="13">
    <source>
        <dbReference type="PROSITE" id="PS50280"/>
    </source>
</evidence>
<dbReference type="InterPro" id="IPR001214">
    <property type="entry name" value="SET_dom"/>
</dbReference>
<evidence type="ECO:0000256" key="5">
    <source>
        <dbReference type="ARBA" id="ARBA00022723"/>
    </source>
</evidence>
<organism evidence="17 18">
    <name type="scientific">Dioscorea cayennensis subsp. rotundata</name>
    <name type="common">White Guinea yam</name>
    <name type="synonym">Dioscorea rotundata</name>
    <dbReference type="NCBI Taxonomy" id="55577"/>
    <lineage>
        <taxon>Eukaryota</taxon>
        <taxon>Viridiplantae</taxon>
        <taxon>Streptophyta</taxon>
        <taxon>Embryophyta</taxon>
        <taxon>Tracheophyta</taxon>
        <taxon>Spermatophyta</taxon>
        <taxon>Magnoliopsida</taxon>
        <taxon>Liliopsida</taxon>
        <taxon>Dioscoreales</taxon>
        <taxon>Dioscoreaceae</taxon>
        <taxon>Dioscorea</taxon>
    </lineage>
</organism>
<dbReference type="PROSITE" id="PS51543">
    <property type="entry name" value="FYRC"/>
    <property type="match status" value="1"/>
</dbReference>
<feature type="domain" description="PWWP" evidence="14">
    <location>
        <begin position="308"/>
        <end position="371"/>
    </location>
</feature>